<dbReference type="AlphaFoldDB" id="A0A1M5B786"/>
<dbReference type="Gene3D" id="3.40.1030.10">
    <property type="entry name" value="Nucleoside phosphorylase/phosphoribosyltransferase catalytic domain"/>
    <property type="match status" value="1"/>
</dbReference>
<dbReference type="InterPro" id="IPR000312">
    <property type="entry name" value="Glycosyl_Trfase_fam3"/>
</dbReference>
<dbReference type="SUPFAM" id="SSF52418">
    <property type="entry name" value="Nucleoside phosphorylase/phosphoribosyltransferase catalytic domain"/>
    <property type="match status" value="1"/>
</dbReference>
<dbReference type="InterPro" id="IPR017872">
    <property type="entry name" value="Pyrmidine_PPase_CS"/>
</dbReference>
<sequence>MDTGETTNLRLKWLGIDTRKEFVVYMRSDCPVCISEGFSALTRLMVTVGDKTIIATLNVIHSDLLAHDEASLSTSAWNKLNAQEGDTIRFAHLQPAGSMSKVRAKIYGQTLGPEAYEHIISDIANHKYSTAELSAFVTACAGDRLKLNEIISLSRAMIKAGSQLTWTRDIIADKHCVGGLPGNRTTPIVVAIAAAAGLTIPKTSSRAITSPAGTADTMETMAPVDLSIGHIRKVVEQEGGCVVWGGAVRLSPADDILIGVERALDIDSEGQMIASVLSKKAAAGSTHVIIDIPVGPTAKVRTPEAAQQLSRYFSSVGSAIGLTVEVIQTEGTQPVGRGIGPALEARDVLAVLQNSQNAPEDLKQRALLLAGSLLEIAGLATHGEGESRAESILKNGTAWEKFHAICEAQGGFSEPGTAPFTHEITAEHPGTVSVIDNRRLAKIAKLAGAPHDATAGLTLHTPLDTRIETGQPLITIHAEARGTLKYALEYVQSQSNILEITS</sequence>
<dbReference type="GO" id="GO:0004645">
    <property type="term" value="F:1,4-alpha-oligoglucan phosphorylase activity"/>
    <property type="evidence" value="ECO:0007669"/>
    <property type="project" value="InterPro"/>
</dbReference>
<dbReference type="Proteomes" id="UP000184041">
    <property type="component" value="Unassembled WGS sequence"/>
</dbReference>
<dbReference type="InterPro" id="IPR035902">
    <property type="entry name" value="Nuc_phospho_transferase"/>
</dbReference>
<dbReference type="InterPro" id="IPR036320">
    <property type="entry name" value="Glycosyl_Trfase_fam3_N_dom_sf"/>
</dbReference>
<dbReference type="GO" id="GO:0005829">
    <property type="term" value="C:cytosol"/>
    <property type="evidence" value="ECO:0007669"/>
    <property type="project" value="TreeGrafter"/>
</dbReference>
<name>A0A1M5B786_9BACT</name>
<evidence type="ECO:0000256" key="3">
    <source>
        <dbReference type="ARBA" id="ARBA00022679"/>
    </source>
</evidence>
<dbReference type="SMART" id="SM00941">
    <property type="entry name" value="PYNP_C"/>
    <property type="match status" value="1"/>
</dbReference>
<evidence type="ECO:0000259" key="5">
    <source>
        <dbReference type="SMART" id="SM00941"/>
    </source>
</evidence>
<dbReference type="STRING" id="1194090.SAMN05443144_10817"/>
<dbReference type="InterPro" id="IPR036566">
    <property type="entry name" value="PYNP-like_C_sf"/>
</dbReference>
<dbReference type="SUPFAM" id="SSF47648">
    <property type="entry name" value="Nucleoside phosphorylase/phosphoribosyltransferase N-terminal domain"/>
    <property type="match status" value="1"/>
</dbReference>
<accession>A0A1M5B786</accession>
<dbReference type="Pfam" id="PF07831">
    <property type="entry name" value="PYNP_C"/>
    <property type="match status" value="1"/>
</dbReference>
<organism evidence="6 7">
    <name type="scientific">Fodinibius roseus</name>
    <dbReference type="NCBI Taxonomy" id="1194090"/>
    <lineage>
        <taxon>Bacteria</taxon>
        <taxon>Pseudomonadati</taxon>
        <taxon>Balneolota</taxon>
        <taxon>Balneolia</taxon>
        <taxon>Balneolales</taxon>
        <taxon>Balneolaceae</taxon>
        <taxon>Fodinibius</taxon>
    </lineage>
</organism>
<dbReference type="RefSeq" id="WP_073062470.1">
    <property type="nucleotide sequence ID" value="NZ_FQUS01000008.1"/>
</dbReference>
<evidence type="ECO:0000256" key="4">
    <source>
        <dbReference type="ARBA" id="ARBA00048550"/>
    </source>
</evidence>
<dbReference type="PANTHER" id="PTHR10515">
    <property type="entry name" value="THYMIDINE PHOSPHORYLASE"/>
    <property type="match status" value="1"/>
</dbReference>
<dbReference type="Pfam" id="PF02885">
    <property type="entry name" value="Glycos_trans_3N"/>
    <property type="match status" value="1"/>
</dbReference>
<dbReference type="GO" id="GO:0006206">
    <property type="term" value="P:pyrimidine nucleobase metabolic process"/>
    <property type="evidence" value="ECO:0007669"/>
    <property type="project" value="InterPro"/>
</dbReference>
<dbReference type="InterPro" id="IPR013102">
    <property type="entry name" value="PYNP_C"/>
</dbReference>
<dbReference type="Gene3D" id="3.90.1170.30">
    <property type="entry name" value="Pyrimidine nucleoside phosphorylase-like, C-terminal domain"/>
    <property type="match status" value="1"/>
</dbReference>
<dbReference type="NCBIfam" id="NF003338">
    <property type="entry name" value="PRK04350.1"/>
    <property type="match status" value="1"/>
</dbReference>
<dbReference type="InterPro" id="IPR000053">
    <property type="entry name" value="Thymidine/pyrmidine_PPase"/>
</dbReference>
<dbReference type="EMBL" id="FQUS01000008">
    <property type="protein sequence ID" value="SHF38339.1"/>
    <property type="molecule type" value="Genomic_DNA"/>
</dbReference>
<dbReference type="EC" id="2.4.2.4" evidence="1"/>
<dbReference type="GO" id="GO:0006213">
    <property type="term" value="P:pyrimidine nucleoside metabolic process"/>
    <property type="evidence" value="ECO:0007669"/>
    <property type="project" value="InterPro"/>
</dbReference>
<evidence type="ECO:0000256" key="2">
    <source>
        <dbReference type="ARBA" id="ARBA00022676"/>
    </source>
</evidence>
<gene>
    <name evidence="6" type="ORF">SAMN05443144_10817</name>
</gene>
<dbReference type="NCBIfam" id="TIGR02645">
    <property type="entry name" value="ARCH_P_rylase"/>
    <property type="match status" value="1"/>
</dbReference>
<keyword evidence="3" id="KW-0808">Transferase</keyword>
<dbReference type="Gene3D" id="1.20.970.50">
    <property type="match status" value="1"/>
</dbReference>
<dbReference type="OrthoDB" id="341217at2"/>
<comment type="catalytic activity">
    <reaction evidence="4">
        <text>thymidine + phosphate = 2-deoxy-alpha-D-ribose 1-phosphate + thymine</text>
        <dbReference type="Rhea" id="RHEA:16037"/>
        <dbReference type="ChEBI" id="CHEBI:17748"/>
        <dbReference type="ChEBI" id="CHEBI:17821"/>
        <dbReference type="ChEBI" id="CHEBI:43474"/>
        <dbReference type="ChEBI" id="CHEBI:57259"/>
        <dbReference type="EC" id="2.4.2.4"/>
    </reaction>
</comment>
<dbReference type="PROSITE" id="PS00647">
    <property type="entry name" value="THYMID_PHOSPHORYLASE"/>
    <property type="match status" value="1"/>
</dbReference>
<dbReference type="HAMAP" id="MF_00703">
    <property type="entry name" value="Thymid_phosp_2"/>
    <property type="match status" value="1"/>
</dbReference>
<evidence type="ECO:0000313" key="7">
    <source>
        <dbReference type="Proteomes" id="UP000184041"/>
    </source>
</evidence>
<dbReference type="InterPro" id="IPR017459">
    <property type="entry name" value="Glycosyl_Trfase_fam3_N_dom"/>
</dbReference>
<evidence type="ECO:0000313" key="6">
    <source>
        <dbReference type="EMBL" id="SHF38339.1"/>
    </source>
</evidence>
<protein>
    <recommendedName>
        <fullName evidence="1">thymidine phosphorylase</fullName>
        <ecNumber evidence="1">2.4.2.4</ecNumber>
    </recommendedName>
</protein>
<keyword evidence="7" id="KW-1185">Reference proteome</keyword>
<proteinExistence type="inferred from homology"/>
<dbReference type="InterPro" id="IPR013466">
    <property type="entry name" value="Thymidine/AMP_Pase"/>
</dbReference>
<feature type="domain" description="Pyrimidine nucleoside phosphorylase C-terminal" evidence="5">
    <location>
        <begin position="431"/>
        <end position="498"/>
    </location>
</feature>
<dbReference type="InterPro" id="IPR028579">
    <property type="entry name" value="Thym_Pase_Put"/>
</dbReference>
<reference evidence="6 7" key="1">
    <citation type="submission" date="2016-11" db="EMBL/GenBank/DDBJ databases">
        <authorList>
            <person name="Jaros S."/>
            <person name="Januszkiewicz K."/>
            <person name="Wedrychowicz H."/>
        </authorList>
    </citation>
    <scope>NUCLEOTIDE SEQUENCE [LARGE SCALE GENOMIC DNA]</scope>
    <source>
        <strain evidence="6 7">DSM 21986</strain>
    </source>
</reference>
<dbReference type="SUPFAM" id="SSF54680">
    <property type="entry name" value="Pyrimidine nucleoside phosphorylase C-terminal domain"/>
    <property type="match status" value="1"/>
</dbReference>
<dbReference type="PANTHER" id="PTHR10515:SF0">
    <property type="entry name" value="THYMIDINE PHOSPHORYLASE"/>
    <property type="match status" value="1"/>
</dbReference>
<evidence type="ECO:0000256" key="1">
    <source>
        <dbReference type="ARBA" id="ARBA00011892"/>
    </source>
</evidence>
<keyword evidence="2" id="KW-0328">Glycosyltransferase</keyword>
<dbReference type="Pfam" id="PF00591">
    <property type="entry name" value="Glycos_transf_3"/>
    <property type="match status" value="1"/>
</dbReference>
<dbReference type="GO" id="GO:0009032">
    <property type="term" value="F:thymidine phosphorylase activity"/>
    <property type="evidence" value="ECO:0007669"/>
    <property type="project" value="UniProtKB-EC"/>
</dbReference>